<feature type="region of interest" description="Disordered" evidence="2">
    <location>
        <begin position="48"/>
        <end position="78"/>
    </location>
</feature>
<feature type="compositionally biased region" description="Basic and acidic residues" evidence="2">
    <location>
        <begin position="63"/>
        <end position="74"/>
    </location>
</feature>
<dbReference type="GO" id="GO:0005634">
    <property type="term" value="C:nucleus"/>
    <property type="evidence" value="ECO:0007669"/>
    <property type="project" value="TreeGrafter"/>
</dbReference>
<dbReference type="Pfam" id="PF03221">
    <property type="entry name" value="HTH_Tnp_Tc5"/>
    <property type="match status" value="1"/>
</dbReference>
<sequence length="404" mass="45765">MNDGILLTGEVLRQKWNTFANLVGIPEDERLKLSDGWLTRFKDRNGLKEMKRHGEAASSEPRMAPDRGLSDRKQSGVKGKKARLTYAFTSNADGSEKLPPFVIGKAARPRAFNKKTGEQLGFRYRNNAKAWMTAHLYQEWIREWDRDLHGRGRKILLLQDNFSGHIVPDDLQNIRVENFEPNLTAHVQPKDQGIIRCFKAHYRARFIQRAVDRYDEGIPPAQIYEINQLQAMRLADLAWREVDTTTIRNCWRKAGILPETDSSSSQAIQPSIPVSSLLQSPSSQTNPVAQAERQVEAALDDLVATGALQRTNRMDIEALLNPEGESHVLTETSDREIYQAVMDAIEARENIDITGGDDIEDGIPINPRPTHRDALKATATIARYIEDLKTPSLGRWNHCWHLST</sequence>
<reference evidence="4 5" key="1">
    <citation type="submission" date="2014-04" db="EMBL/GenBank/DDBJ databases">
        <authorList>
            <consortium name="DOE Joint Genome Institute"/>
            <person name="Kuo A."/>
            <person name="Gay G."/>
            <person name="Dore J."/>
            <person name="Kohler A."/>
            <person name="Nagy L.G."/>
            <person name="Floudas D."/>
            <person name="Copeland A."/>
            <person name="Barry K.W."/>
            <person name="Cichocki N."/>
            <person name="Veneault-Fourrey C."/>
            <person name="LaButti K."/>
            <person name="Lindquist E.A."/>
            <person name="Lipzen A."/>
            <person name="Lundell T."/>
            <person name="Morin E."/>
            <person name="Murat C."/>
            <person name="Sun H."/>
            <person name="Tunlid A."/>
            <person name="Henrissat B."/>
            <person name="Grigoriev I.V."/>
            <person name="Hibbett D.S."/>
            <person name="Martin F."/>
            <person name="Nordberg H.P."/>
            <person name="Cantor M.N."/>
            <person name="Hua S.X."/>
        </authorList>
    </citation>
    <scope>NUCLEOTIDE SEQUENCE [LARGE SCALE GENOMIC DNA]</scope>
    <source>
        <strain evidence="5">h7</strain>
    </source>
</reference>
<dbReference type="InterPro" id="IPR050863">
    <property type="entry name" value="CenT-Element_Derived"/>
</dbReference>
<dbReference type="Proteomes" id="UP000053424">
    <property type="component" value="Unassembled WGS sequence"/>
</dbReference>
<protein>
    <recommendedName>
        <fullName evidence="3">HTH CENPB-type domain-containing protein</fullName>
    </recommendedName>
</protein>
<evidence type="ECO:0000313" key="4">
    <source>
        <dbReference type="EMBL" id="KIM36654.1"/>
    </source>
</evidence>
<dbReference type="EMBL" id="KN831803">
    <property type="protein sequence ID" value="KIM36654.1"/>
    <property type="molecule type" value="Genomic_DNA"/>
</dbReference>
<dbReference type="InterPro" id="IPR004875">
    <property type="entry name" value="DDE_SF_endonuclease_dom"/>
</dbReference>
<dbReference type="AlphaFoldDB" id="A0A0C3BX93"/>
<dbReference type="GO" id="GO:0003677">
    <property type="term" value="F:DNA binding"/>
    <property type="evidence" value="ECO:0007669"/>
    <property type="project" value="UniProtKB-KW"/>
</dbReference>
<dbReference type="Pfam" id="PF03184">
    <property type="entry name" value="DDE_1"/>
    <property type="match status" value="1"/>
</dbReference>
<name>A0A0C3BX93_HEBCY</name>
<evidence type="ECO:0000256" key="2">
    <source>
        <dbReference type="SAM" id="MobiDB-lite"/>
    </source>
</evidence>
<dbReference type="STRING" id="686832.A0A0C3BX93"/>
<dbReference type="PANTHER" id="PTHR19303:SF73">
    <property type="entry name" value="PROTEIN PDC2"/>
    <property type="match status" value="1"/>
</dbReference>
<reference evidence="5" key="2">
    <citation type="submission" date="2015-01" db="EMBL/GenBank/DDBJ databases">
        <title>Evolutionary Origins and Diversification of the Mycorrhizal Mutualists.</title>
        <authorList>
            <consortium name="DOE Joint Genome Institute"/>
            <consortium name="Mycorrhizal Genomics Consortium"/>
            <person name="Kohler A."/>
            <person name="Kuo A."/>
            <person name="Nagy L.G."/>
            <person name="Floudas D."/>
            <person name="Copeland A."/>
            <person name="Barry K.W."/>
            <person name="Cichocki N."/>
            <person name="Veneault-Fourrey C."/>
            <person name="LaButti K."/>
            <person name="Lindquist E.A."/>
            <person name="Lipzen A."/>
            <person name="Lundell T."/>
            <person name="Morin E."/>
            <person name="Murat C."/>
            <person name="Riley R."/>
            <person name="Ohm R."/>
            <person name="Sun H."/>
            <person name="Tunlid A."/>
            <person name="Henrissat B."/>
            <person name="Grigoriev I.V."/>
            <person name="Hibbett D.S."/>
            <person name="Martin F."/>
        </authorList>
    </citation>
    <scope>NUCLEOTIDE SEQUENCE [LARGE SCALE GENOMIC DNA]</scope>
    <source>
        <strain evidence="5">h7</strain>
    </source>
</reference>
<dbReference type="HOGENOM" id="CLU_018294_0_0_1"/>
<dbReference type="OrthoDB" id="162969at2759"/>
<evidence type="ECO:0000256" key="1">
    <source>
        <dbReference type="ARBA" id="ARBA00023125"/>
    </source>
</evidence>
<dbReference type="SUPFAM" id="SSF46689">
    <property type="entry name" value="Homeodomain-like"/>
    <property type="match status" value="1"/>
</dbReference>
<dbReference type="Gene3D" id="1.10.10.60">
    <property type="entry name" value="Homeodomain-like"/>
    <property type="match status" value="1"/>
</dbReference>
<dbReference type="PANTHER" id="PTHR19303">
    <property type="entry name" value="TRANSPOSON"/>
    <property type="match status" value="1"/>
</dbReference>
<feature type="domain" description="HTH CENPB-type" evidence="3">
    <location>
        <begin position="1"/>
        <end position="51"/>
    </location>
</feature>
<keyword evidence="5" id="KW-1185">Reference proteome</keyword>
<dbReference type="InterPro" id="IPR006600">
    <property type="entry name" value="HTH_CenpB_DNA-bd_dom"/>
</dbReference>
<organism evidence="4 5">
    <name type="scientific">Hebeloma cylindrosporum</name>
    <dbReference type="NCBI Taxonomy" id="76867"/>
    <lineage>
        <taxon>Eukaryota</taxon>
        <taxon>Fungi</taxon>
        <taxon>Dikarya</taxon>
        <taxon>Basidiomycota</taxon>
        <taxon>Agaricomycotina</taxon>
        <taxon>Agaricomycetes</taxon>
        <taxon>Agaricomycetidae</taxon>
        <taxon>Agaricales</taxon>
        <taxon>Agaricineae</taxon>
        <taxon>Hymenogastraceae</taxon>
        <taxon>Hebeloma</taxon>
    </lineage>
</organism>
<dbReference type="PROSITE" id="PS51253">
    <property type="entry name" value="HTH_CENPB"/>
    <property type="match status" value="1"/>
</dbReference>
<gene>
    <name evidence="4" type="ORF">M413DRAFT_424331</name>
</gene>
<proteinExistence type="predicted"/>
<dbReference type="InterPro" id="IPR009057">
    <property type="entry name" value="Homeodomain-like_sf"/>
</dbReference>
<keyword evidence="1" id="KW-0238">DNA-binding</keyword>
<evidence type="ECO:0000259" key="3">
    <source>
        <dbReference type="PROSITE" id="PS51253"/>
    </source>
</evidence>
<accession>A0A0C3BX93</accession>
<evidence type="ECO:0000313" key="5">
    <source>
        <dbReference type="Proteomes" id="UP000053424"/>
    </source>
</evidence>